<feature type="transmembrane region" description="Helical" evidence="1">
    <location>
        <begin position="47"/>
        <end position="72"/>
    </location>
</feature>
<dbReference type="Proteomes" id="UP001164420">
    <property type="component" value="Unassembled WGS sequence"/>
</dbReference>
<keyword evidence="1" id="KW-0812">Transmembrane</keyword>
<comment type="caution">
    <text evidence="2">The sequence shown here is derived from an EMBL/GenBank/DDBJ whole genome shotgun (WGS) entry which is preliminary data.</text>
</comment>
<protein>
    <recommendedName>
        <fullName evidence="4">PH domain-containing protein</fullName>
    </recommendedName>
</protein>
<evidence type="ECO:0000256" key="1">
    <source>
        <dbReference type="SAM" id="Phobius"/>
    </source>
</evidence>
<evidence type="ECO:0000313" key="3">
    <source>
        <dbReference type="Proteomes" id="UP001164420"/>
    </source>
</evidence>
<keyword evidence="1" id="KW-0472">Membrane</keyword>
<feature type="transmembrane region" description="Helical" evidence="1">
    <location>
        <begin position="21"/>
        <end position="41"/>
    </location>
</feature>
<name>A0ABT2LD77_9RALS</name>
<proteinExistence type="predicted"/>
<keyword evidence="1" id="KW-1133">Transmembrane helix</keyword>
<accession>A0ABT2LD77</accession>
<dbReference type="RefSeq" id="WP_260785012.1">
    <property type="nucleotide sequence ID" value="NZ_JAOCQI010000003.1"/>
</dbReference>
<keyword evidence="3" id="KW-1185">Reference proteome</keyword>
<organism evidence="2 3">
    <name type="scientific">Ralstonia mojiangensis</name>
    <dbReference type="NCBI Taxonomy" id="2953895"/>
    <lineage>
        <taxon>Bacteria</taxon>
        <taxon>Pseudomonadati</taxon>
        <taxon>Pseudomonadota</taxon>
        <taxon>Betaproteobacteria</taxon>
        <taxon>Burkholderiales</taxon>
        <taxon>Burkholderiaceae</taxon>
        <taxon>Ralstonia</taxon>
    </lineage>
</organism>
<reference evidence="2 3" key="1">
    <citation type="journal article" date="2023" name="Front. Microbiol.">
        <title>Ralstonia chuxiongensis sp. nov., Ralstonia mojiangensis sp. nov., and Ralstonia soli sp. nov., isolated from tobacco fields, are three novel species in the family Burkholderiaceae.</title>
        <authorList>
            <person name="Lu C.H."/>
            <person name="Zhang Y.Y."/>
            <person name="Jiang N."/>
            <person name="Chen W."/>
            <person name="Shao X."/>
            <person name="Zhao Z.M."/>
            <person name="Lu W.L."/>
            <person name="Hu X."/>
            <person name="Xi Y.X."/>
            <person name="Zou S.Y."/>
            <person name="Wei Q.J."/>
            <person name="Lin Z.L."/>
            <person name="Gong L."/>
            <person name="Gai X.T."/>
            <person name="Zhang L.Q."/>
            <person name="Li J.Y."/>
            <person name="Jin Y."/>
            <person name="Xia Z.Y."/>
        </authorList>
    </citation>
    <scope>NUCLEOTIDE SEQUENCE [LARGE SCALE GENOMIC DNA]</scope>
    <source>
        <strain evidence="2 3">22TCJT01-1</strain>
    </source>
</reference>
<gene>
    <name evidence="2" type="ORF">N5J06_20010</name>
</gene>
<evidence type="ECO:0008006" key="4">
    <source>
        <dbReference type="Google" id="ProtNLM"/>
    </source>
</evidence>
<dbReference type="EMBL" id="JAOCQI010000003">
    <property type="protein sequence ID" value="MCT7313265.1"/>
    <property type="molecule type" value="Genomic_DNA"/>
</dbReference>
<sequence>MTDSIEIRRSKWTLVKPAVGLVALAFAFGILALIEPIAMWFRMASGLLSVFSAVGVIGVIAGVVSGLPAIVIDGSGVQVQYSTLVRKLRHIPWSDVLDVELIDLSPMARQLGKEDSFGEPALRIRTSERGWFSHKVTVLIGESNLPPQDVLEHINAHWPLPVRTQ</sequence>
<evidence type="ECO:0000313" key="2">
    <source>
        <dbReference type="EMBL" id="MCT7313265.1"/>
    </source>
</evidence>